<evidence type="ECO:0000313" key="1">
    <source>
        <dbReference type="EMBL" id="KAK9094279.1"/>
    </source>
</evidence>
<protein>
    <submittedName>
        <fullName evidence="1">Uncharacterized protein</fullName>
    </submittedName>
</protein>
<reference evidence="1 2" key="1">
    <citation type="submission" date="2024-01" db="EMBL/GenBank/DDBJ databases">
        <title>Genome assemblies of Stephania.</title>
        <authorList>
            <person name="Yang L."/>
        </authorList>
    </citation>
    <scope>NUCLEOTIDE SEQUENCE [LARGE SCALE GENOMIC DNA]</scope>
    <source>
        <strain evidence="1">JXDWG</strain>
        <tissue evidence="1">Leaf</tissue>
    </source>
</reference>
<sequence>MGFRQGRRRRPFCLRLDLGEEDDELGCGYPQSMKSTRGGGSHWHNGGIIDAAWSIQSLHFFLFGSRF</sequence>
<dbReference type="AlphaFoldDB" id="A0AAP0EJ96"/>
<name>A0AAP0EJ96_9MAGN</name>
<dbReference type="Proteomes" id="UP001419268">
    <property type="component" value="Unassembled WGS sequence"/>
</dbReference>
<gene>
    <name evidence="1" type="ORF">Scep_025748</name>
</gene>
<keyword evidence="2" id="KW-1185">Reference proteome</keyword>
<proteinExistence type="predicted"/>
<organism evidence="1 2">
    <name type="scientific">Stephania cephalantha</name>
    <dbReference type="NCBI Taxonomy" id="152367"/>
    <lineage>
        <taxon>Eukaryota</taxon>
        <taxon>Viridiplantae</taxon>
        <taxon>Streptophyta</taxon>
        <taxon>Embryophyta</taxon>
        <taxon>Tracheophyta</taxon>
        <taxon>Spermatophyta</taxon>
        <taxon>Magnoliopsida</taxon>
        <taxon>Ranunculales</taxon>
        <taxon>Menispermaceae</taxon>
        <taxon>Menispermoideae</taxon>
        <taxon>Cissampelideae</taxon>
        <taxon>Stephania</taxon>
    </lineage>
</organism>
<dbReference type="EMBL" id="JBBNAG010000011">
    <property type="protein sequence ID" value="KAK9094279.1"/>
    <property type="molecule type" value="Genomic_DNA"/>
</dbReference>
<evidence type="ECO:0000313" key="2">
    <source>
        <dbReference type="Proteomes" id="UP001419268"/>
    </source>
</evidence>
<comment type="caution">
    <text evidence="1">The sequence shown here is derived from an EMBL/GenBank/DDBJ whole genome shotgun (WGS) entry which is preliminary data.</text>
</comment>
<accession>A0AAP0EJ96</accession>